<dbReference type="AlphaFoldDB" id="A0A1B8AQ25"/>
<evidence type="ECO:0000313" key="3">
    <source>
        <dbReference type="Proteomes" id="UP000091967"/>
    </source>
</evidence>
<dbReference type="STRING" id="36050.A0A1B8AQ25"/>
<protein>
    <recommendedName>
        <fullName evidence="1">Heterokaryon incompatibility domain-containing protein</fullName>
    </recommendedName>
</protein>
<comment type="caution">
    <text evidence="2">The sequence shown here is derived from an EMBL/GenBank/DDBJ whole genome shotgun (WGS) entry which is preliminary data.</text>
</comment>
<name>A0A1B8AQ25_FUSPO</name>
<keyword evidence="3" id="KW-1185">Reference proteome</keyword>
<organism evidence="2 3">
    <name type="scientific">Fusarium poae</name>
    <dbReference type="NCBI Taxonomy" id="36050"/>
    <lineage>
        <taxon>Eukaryota</taxon>
        <taxon>Fungi</taxon>
        <taxon>Dikarya</taxon>
        <taxon>Ascomycota</taxon>
        <taxon>Pezizomycotina</taxon>
        <taxon>Sordariomycetes</taxon>
        <taxon>Hypocreomycetidae</taxon>
        <taxon>Hypocreales</taxon>
        <taxon>Nectriaceae</taxon>
        <taxon>Fusarium</taxon>
    </lineage>
</organism>
<evidence type="ECO:0000259" key="1">
    <source>
        <dbReference type="Pfam" id="PF06985"/>
    </source>
</evidence>
<dbReference type="Pfam" id="PF26639">
    <property type="entry name" value="Het-6_barrel"/>
    <property type="match status" value="1"/>
</dbReference>
<dbReference type="Proteomes" id="UP000091967">
    <property type="component" value="Unassembled WGS sequence"/>
</dbReference>
<feature type="domain" description="Heterokaryon incompatibility" evidence="1">
    <location>
        <begin position="63"/>
        <end position="177"/>
    </location>
</feature>
<dbReference type="Pfam" id="PF06985">
    <property type="entry name" value="HET"/>
    <property type="match status" value="1"/>
</dbReference>
<dbReference type="InterPro" id="IPR010730">
    <property type="entry name" value="HET"/>
</dbReference>
<dbReference type="OMA" id="ERRTHEY"/>
<dbReference type="InterPro" id="IPR052895">
    <property type="entry name" value="HetReg/Transcr_Mod"/>
</dbReference>
<reference evidence="2 3" key="1">
    <citation type="submission" date="2016-06" db="EMBL/GenBank/DDBJ databases">
        <title>Living apart together: crosstalk between the core and supernumerary genomes in a fungal plant pathogen.</title>
        <authorList>
            <person name="Vanheule A."/>
            <person name="Audenaert K."/>
            <person name="Warris S."/>
            <person name="Van De Geest H."/>
            <person name="Schijlen E."/>
            <person name="Hofte M."/>
            <person name="De Saeger S."/>
            <person name="Haesaert G."/>
            <person name="Waalwijk C."/>
            <person name="Van Der Lee T."/>
        </authorList>
    </citation>
    <scope>NUCLEOTIDE SEQUENCE [LARGE SCALE GENOMIC DNA]</scope>
    <source>
        <strain evidence="2 3">2516</strain>
    </source>
</reference>
<dbReference type="PANTHER" id="PTHR24148:SF73">
    <property type="entry name" value="HET DOMAIN PROTEIN (AFU_ORTHOLOGUE AFUA_8G01020)"/>
    <property type="match status" value="1"/>
</dbReference>
<dbReference type="EMBL" id="LYXU01000003">
    <property type="protein sequence ID" value="OBS22642.1"/>
    <property type="molecule type" value="Genomic_DNA"/>
</dbReference>
<sequence length="586" mass="66324">MHPPQMTALQDGEIRILVHEYSALERIPRLVFRVVSLDNPPPFVALSYVWGDLADTLPLRASNYPQTLWIDALCINQDDFEERASQVAMMGDIYSCAEYVLAFLSSESGPFDLGLDFMEKTAKNPEIHFDPSLSPHLTVDSSYRALFGLSASHPILQSSIIEFFGTPWFTRVWTVQEFLLAKKVMFRCGKRLIDAEVVTKCCRSWIDHSKTCCWSADQPRHGHSHGFIDTIWDIRSNLTLYTATLRMKPLMDMSHRGRLHCTDFLTAISLFRIRQCSDPRDRIYGFSGLYLPGIDVKRDLQVDYKVSTALLFRNTATTLVEKTQTLDVLSHVLHESGIEKRVAELPSWVPDWDATMDDRHHLLYTDRADRISHCRASGDLKPNLAFRAPDNVFIRGLRIGRIKAIAPGYPSIYTDSADGGKETVDSWRQLAGLPEALSSEEDVKETTFQNALSGGFTDLPWEIGSAAYSKAYKLWLEWFISTKPSLPVECKEIIQEFDDLMHQTSMYRRFILTDNGELGFGPEITEVGDVIIILPGGKVPYVLRQVEVSFYGTTTYRLLGDAYINGAMAGEKVCSGMSDFEDMFLV</sequence>
<accession>A0A1B8AQ25</accession>
<proteinExistence type="predicted"/>
<gene>
    <name evidence="2" type="ORF">FPOA_08975</name>
</gene>
<dbReference type="PANTHER" id="PTHR24148">
    <property type="entry name" value="ANKYRIN REPEAT DOMAIN-CONTAINING PROTEIN 39 HOMOLOG-RELATED"/>
    <property type="match status" value="1"/>
</dbReference>
<evidence type="ECO:0000313" key="2">
    <source>
        <dbReference type="EMBL" id="OBS22642.1"/>
    </source>
</evidence>